<dbReference type="EMBL" id="CAXDID020000015">
    <property type="protein sequence ID" value="CAL5982624.1"/>
    <property type="molecule type" value="Genomic_DNA"/>
</dbReference>
<keyword evidence="4" id="KW-1185">Reference proteome</keyword>
<evidence type="ECO:0000256" key="1">
    <source>
        <dbReference type="SAM" id="MobiDB-lite"/>
    </source>
</evidence>
<feature type="compositionally biased region" description="Basic and acidic residues" evidence="1">
    <location>
        <begin position="207"/>
        <end position="279"/>
    </location>
</feature>
<feature type="region of interest" description="Disordered" evidence="1">
    <location>
        <begin position="196"/>
        <end position="279"/>
    </location>
</feature>
<protein>
    <submittedName>
        <fullName evidence="3">Hypothetical_protein</fullName>
    </submittedName>
</protein>
<dbReference type="AlphaFoldDB" id="A0AA86RKD3"/>
<reference evidence="3 4" key="2">
    <citation type="submission" date="2024-07" db="EMBL/GenBank/DDBJ databases">
        <authorList>
            <person name="Akdeniz Z."/>
        </authorList>
    </citation>
    <scope>NUCLEOTIDE SEQUENCE [LARGE SCALE GENOMIC DNA]</scope>
</reference>
<accession>A0AA86RKD3</accession>
<proteinExistence type="predicted"/>
<dbReference type="Proteomes" id="UP001642409">
    <property type="component" value="Unassembled WGS sequence"/>
</dbReference>
<reference evidence="2" key="1">
    <citation type="submission" date="2023-06" db="EMBL/GenBank/DDBJ databases">
        <authorList>
            <person name="Kurt Z."/>
        </authorList>
    </citation>
    <scope>NUCLEOTIDE SEQUENCE</scope>
</reference>
<evidence type="ECO:0000313" key="3">
    <source>
        <dbReference type="EMBL" id="CAL5982624.1"/>
    </source>
</evidence>
<name>A0AA86RKD3_9EUKA</name>
<comment type="caution">
    <text evidence="2">The sequence shown here is derived from an EMBL/GenBank/DDBJ whole genome shotgun (WGS) entry which is preliminary data.</text>
</comment>
<gene>
    <name evidence="2" type="ORF">HINF_LOCUS64123</name>
    <name evidence="3" type="ORF">HINF_LOCUS7223</name>
</gene>
<dbReference type="EMBL" id="CATOUU010001174">
    <property type="protein sequence ID" value="CAI9976478.1"/>
    <property type="molecule type" value="Genomic_DNA"/>
</dbReference>
<sequence>MSDDQPVLDKPTTVEYQKGSEVTIQIIGDKKFYDKVKLPLTSAKYALHIITENKKIECLILGCKTKIFMIVNPELKSEEFKPLADKYFAQEKLFVTCTDKEFELVKQKLDLKFEPTYSVDYIDDGFEDEQEQYQKQSEGKEFNTVHELNEEFDDVQEYICTNADKLCEEMWYGFMLGGLKAYAEITEAEKAKRQEIQKKIKEKKQQKKDANQEKKENTRKNRPQKEDKTEKAEKKEKKQEEIDIKFDKQEKPEKKQYEKREYENKREYKDKHENEHKHTGRISDEEYLEILKKNNYKKGIFLAGKGKKELTKIDVFNIMNDLAIDELKTLEIKGKTIYLLPLNKFVQLEQLNENEDVFYRLIKDE</sequence>
<evidence type="ECO:0000313" key="2">
    <source>
        <dbReference type="EMBL" id="CAI9976478.1"/>
    </source>
</evidence>
<organism evidence="2">
    <name type="scientific">Hexamita inflata</name>
    <dbReference type="NCBI Taxonomy" id="28002"/>
    <lineage>
        <taxon>Eukaryota</taxon>
        <taxon>Metamonada</taxon>
        <taxon>Diplomonadida</taxon>
        <taxon>Hexamitidae</taxon>
        <taxon>Hexamitinae</taxon>
        <taxon>Hexamita</taxon>
    </lineage>
</organism>
<evidence type="ECO:0000313" key="4">
    <source>
        <dbReference type="Proteomes" id="UP001642409"/>
    </source>
</evidence>